<dbReference type="PROSITE" id="PS51898">
    <property type="entry name" value="TYR_RECOMBINASE"/>
    <property type="match status" value="1"/>
</dbReference>
<evidence type="ECO:0000259" key="4">
    <source>
        <dbReference type="PROSITE" id="PS51898"/>
    </source>
</evidence>
<keyword evidence="1 3" id="KW-0238">DNA-binding</keyword>
<proteinExistence type="predicted"/>
<evidence type="ECO:0000313" key="7">
    <source>
        <dbReference type="Proteomes" id="UP001212821"/>
    </source>
</evidence>
<organism evidence="6 7">
    <name type="scientific">Kitasatospora cathayae</name>
    <dbReference type="NCBI Taxonomy" id="3004092"/>
    <lineage>
        <taxon>Bacteria</taxon>
        <taxon>Bacillati</taxon>
        <taxon>Actinomycetota</taxon>
        <taxon>Actinomycetes</taxon>
        <taxon>Kitasatosporales</taxon>
        <taxon>Streptomycetaceae</taxon>
        <taxon>Kitasatospora</taxon>
    </lineage>
</organism>
<feature type="domain" description="Core-binding (CB)" evidence="5">
    <location>
        <begin position="59"/>
        <end position="137"/>
    </location>
</feature>
<dbReference type="EMBL" id="CP115450">
    <property type="protein sequence ID" value="WBP89468.1"/>
    <property type="molecule type" value="Genomic_DNA"/>
</dbReference>
<dbReference type="RefSeq" id="WP_270147794.1">
    <property type="nucleotide sequence ID" value="NZ_CP115450.1"/>
</dbReference>
<name>A0ABY7Q9Z2_9ACTN</name>
<reference evidence="7" key="1">
    <citation type="submission" date="2022-12" db="EMBL/GenBank/DDBJ databases">
        <authorList>
            <person name="Mo P."/>
        </authorList>
    </citation>
    <scope>NUCLEOTIDE SEQUENCE [LARGE SCALE GENOMIC DNA]</scope>
    <source>
        <strain evidence="7">HUAS 3-15</strain>
    </source>
</reference>
<accession>A0ABY7Q9Z2</accession>
<dbReference type="InterPro" id="IPR013762">
    <property type="entry name" value="Integrase-like_cat_sf"/>
</dbReference>
<dbReference type="InterPro" id="IPR002104">
    <property type="entry name" value="Integrase_catalytic"/>
</dbReference>
<dbReference type="Proteomes" id="UP001212821">
    <property type="component" value="Chromosome"/>
</dbReference>
<dbReference type="InterPro" id="IPR044068">
    <property type="entry name" value="CB"/>
</dbReference>
<keyword evidence="7" id="KW-1185">Reference proteome</keyword>
<evidence type="ECO:0000256" key="3">
    <source>
        <dbReference type="PROSITE-ProRule" id="PRU01248"/>
    </source>
</evidence>
<feature type="domain" description="Tyr recombinase" evidence="4">
    <location>
        <begin position="165"/>
        <end position="407"/>
    </location>
</feature>
<dbReference type="Gene3D" id="1.10.443.10">
    <property type="entry name" value="Intergrase catalytic core"/>
    <property type="match status" value="1"/>
</dbReference>
<dbReference type="SUPFAM" id="SSF56349">
    <property type="entry name" value="DNA breaking-rejoining enzymes"/>
    <property type="match status" value="1"/>
</dbReference>
<gene>
    <name evidence="6" type="ORF">O1G21_28955</name>
</gene>
<dbReference type="InterPro" id="IPR010998">
    <property type="entry name" value="Integrase_recombinase_N"/>
</dbReference>
<dbReference type="PROSITE" id="PS51900">
    <property type="entry name" value="CB"/>
    <property type="match status" value="1"/>
</dbReference>
<evidence type="ECO:0000256" key="1">
    <source>
        <dbReference type="ARBA" id="ARBA00023125"/>
    </source>
</evidence>
<evidence type="ECO:0000313" key="6">
    <source>
        <dbReference type="EMBL" id="WBP89468.1"/>
    </source>
</evidence>
<evidence type="ECO:0000259" key="5">
    <source>
        <dbReference type="PROSITE" id="PS51900"/>
    </source>
</evidence>
<dbReference type="InterPro" id="IPR011010">
    <property type="entry name" value="DNA_brk_join_enz"/>
</dbReference>
<sequence length="418" mass="48080">MGWSEKRGNTWRARFKLPNGKYDSEPGFLTKAQADAYWQAQETDVRRGDWFDASAGESMTFAEWADQWLATIDVSPDTEYNYSKRIRRLNLRWGDVPLSHITTSAYLVWEKATRRELSANFASAILQLFRMIIDDAVAHRPPLLKVSPIPAVNRRRGKYVPPVKEEVPTLTPEQVEQVAENARAVWGLTGYVAMLTKAYCGLRQGELYGLRREWCYPNWPASDPGWPDNPAGRTAERKRVKAAQERYTDMPALRVQWQHQYVRPVEGGKRKPELVLPKYGSVRDLVVPPFLAKLLVELLESHDSEWVFPSMTGGPLLLTDFSTYIWKPVIKGAEERAARSDFRRPAIGPLEGLEDAVPHWLRHAMKRWLDEDGHPRVAVETRMGHRMQGVEDVYSGVTPTMERRIAESLQERWEKARK</sequence>
<evidence type="ECO:0000256" key="2">
    <source>
        <dbReference type="ARBA" id="ARBA00023172"/>
    </source>
</evidence>
<keyword evidence="2" id="KW-0233">DNA recombination</keyword>
<dbReference type="Gene3D" id="1.10.150.130">
    <property type="match status" value="1"/>
</dbReference>
<protein>
    <submittedName>
        <fullName evidence="6">Integrase</fullName>
    </submittedName>
</protein>